<evidence type="ECO:0000313" key="1">
    <source>
        <dbReference type="EMBL" id="GFQ81763.1"/>
    </source>
</evidence>
<dbReference type="Proteomes" id="UP000887116">
    <property type="component" value="Unassembled WGS sequence"/>
</dbReference>
<proteinExistence type="predicted"/>
<reference evidence="1" key="1">
    <citation type="submission" date="2020-07" db="EMBL/GenBank/DDBJ databases">
        <title>Multicomponent nature underlies the extraordinary mechanical properties of spider dragline silk.</title>
        <authorList>
            <person name="Kono N."/>
            <person name="Nakamura H."/>
            <person name="Mori M."/>
            <person name="Yoshida Y."/>
            <person name="Ohtoshi R."/>
            <person name="Malay A.D."/>
            <person name="Moran D.A.P."/>
            <person name="Tomita M."/>
            <person name="Numata K."/>
            <person name="Arakawa K."/>
        </authorList>
    </citation>
    <scope>NUCLEOTIDE SEQUENCE</scope>
</reference>
<comment type="caution">
    <text evidence="1">The sequence shown here is derived from an EMBL/GenBank/DDBJ whole genome shotgun (WGS) entry which is preliminary data.</text>
</comment>
<name>A0A8X6GG58_TRICU</name>
<gene>
    <name evidence="1" type="ORF">TNCT_19051</name>
</gene>
<dbReference type="AlphaFoldDB" id="A0A8X6GG58"/>
<sequence>MAKFDNLEEEKEKNTTTMTRLPFHVAKLDTLVKERRKHHHNDPVSCAGNPSNRSIAMVSSSSKSFRFLRFLQKQQLHFNFVTKNKKLLSFTDFIFVWRNWTIWEAREGEKHHHNDPVNCAGNPSNRSIAMVSSTSKIISFS</sequence>
<dbReference type="EMBL" id="BMAO01022408">
    <property type="protein sequence ID" value="GFQ81763.1"/>
    <property type="molecule type" value="Genomic_DNA"/>
</dbReference>
<organism evidence="1 2">
    <name type="scientific">Trichonephila clavata</name>
    <name type="common">Joro spider</name>
    <name type="synonym">Nephila clavata</name>
    <dbReference type="NCBI Taxonomy" id="2740835"/>
    <lineage>
        <taxon>Eukaryota</taxon>
        <taxon>Metazoa</taxon>
        <taxon>Ecdysozoa</taxon>
        <taxon>Arthropoda</taxon>
        <taxon>Chelicerata</taxon>
        <taxon>Arachnida</taxon>
        <taxon>Araneae</taxon>
        <taxon>Araneomorphae</taxon>
        <taxon>Entelegynae</taxon>
        <taxon>Araneoidea</taxon>
        <taxon>Nephilidae</taxon>
        <taxon>Trichonephila</taxon>
    </lineage>
</organism>
<evidence type="ECO:0000313" key="2">
    <source>
        <dbReference type="Proteomes" id="UP000887116"/>
    </source>
</evidence>
<keyword evidence="2" id="KW-1185">Reference proteome</keyword>
<protein>
    <submittedName>
        <fullName evidence="1">Uncharacterized protein</fullName>
    </submittedName>
</protein>
<accession>A0A8X6GG58</accession>